<reference evidence="2 3" key="1">
    <citation type="submission" date="2018-02" db="EMBL/GenBank/DDBJ databases">
        <title>Insights into the biology of acidophilic members of the Acidiferrobacteraceae family derived from comparative genomic analyses.</title>
        <authorList>
            <person name="Issotta F."/>
            <person name="Thyssen C."/>
            <person name="Mena C."/>
            <person name="Moya A."/>
            <person name="Bellenberg S."/>
            <person name="Sproer C."/>
            <person name="Covarrubias P.C."/>
            <person name="Sand W."/>
            <person name="Quatrini R."/>
            <person name="Vera M."/>
        </authorList>
    </citation>
    <scope>NUCLEOTIDE SEQUENCE [LARGE SCALE GENOMIC DNA]</scope>
    <source>
        <strain evidence="3">m-1</strain>
    </source>
</reference>
<proteinExistence type="predicted"/>
<feature type="transmembrane region" description="Helical" evidence="1">
    <location>
        <begin position="62"/>
        <end position="94"/>
    </location>
</feature>
<evidence type="ECO:0000313" key="2">
    <source>
        <dbReference type="EMBL" id="RCN58846.1"/>
    </source>
</evidence>
<feature type="transmembrane region" description="Helical" evidence="1">
    <location>
        <begin position="20"/>
        <end position="42"/>
    </location>
</feature>
<name>A0A368HHK3_9GAMM</name>
<evidence type="ECO:0008006" key="4">
    <source>
        <dbReference type="Google" id="ProtNLM"/>
    </source>
</evidence>
<dbReference type="Proteomes" id="UP000253250">
    <property type="component" value="Unassembled WGS sequence"/>
</dbReference>
<keyword evidence="1" id="KW-0812">Transmembrane</keyword>
<comment type="caution">
    <text evidence="2">The sequence shown here is derived from an EMBL/GenBank/DDBJ whole genome shotgun (WGS) entry which is preliminary data.</text>
</comment>
<organism evidence="2 3">
    <name type="scientific">Acidiferrobacter thiooxydans</name>
    <dbReference type="NCBI Taxonomy" id="163359"/>
    <lineage>
        <taxon>Bacteria</taxon>
        <taxon>Pseudomonadati</taxon>
        <taxon>Pseudomonadota</taxon>
        <taxon>Gammaproteobacteria</taxon>
        <taxon>Acidiferrobacterales</taxon>
        <taxon>Acidiferrobacteraceae</taxon>
        <taxon>Acidiferrobacter</taxon>
    </lineage>
</organism>
<evidence type="ECO:0000256" key="1">
    <source>
        <dbReference type="SAM" id="Phobius"/>
    </source>
</evidence>
<keyword evidence="3" id="KW-1185">Reference proteome</keyword>
<protein>
    <recommendedName>
        <fullName evidence="4">Transmembrane protein</fullName>
    </recommendedName>
</protein>
<dbReference type="AlphaFoldDB" id="A0A368HHK3"/>
<dbReference type="EMBL" id="PSYR01000001">
    <property type="protein sequence ID" value="RCN58846.1"/>
    <property type="molecule type" value="Genomic_DNA"/>
</dbReference>
<dbReference type="RefSeq" id="WP_147267113.1">
    <property type="nucleotide sequence ID" value="NZ_PSYR01000001.1"/>
</dbReference>
<evidence type="ECO:0000313" key="3">
    <source>
        <dbReference type="Proteomes" id="UP000253250"/>
    </source>
</evidence>
<accession>A0A368HHK3</accession>
<dbReference type="OrthoDB" id="5405464at2"/>
<sequence>MDVRPFDGNRERELVVVAYALYVVGFFGMLAPSILALGLNYWRRDRSGSCYGSHHRWMIRTFWWGLLWAGAGLFVFFALLGYTVLILVSIWWVYRVIRGALALADEEAMPPSPLQITSHSA</sequence>
<keyword evidence="1" id="KW-0472">Membrane</keyword>
<keyword evidence="1" id="KW-1133">Transmembrane helix</keyword>
<gene>
    <name evidence="2" type="ORF">C4900_03550</name>
</gene>